<dbReference type="Pfam" id="PF00472">
    <property type="entry name" value="RF-1"/>
    <property type="match status" value="1"/>
</dbReference>
<dbReference type="InterPro" id="IPR052104">
    <property type="entry name" value="Mito_Release_Factor_mL62"/>
</dbReference>
<dbReference type="AlphaFoldDB" id="A0A9N6WSL8"/>
<organism evidence="7">
    <name type="scientific">Evadne anonyx</name>
    <dbReference type="NCBI Taxonomy" id="141404"/>
    <lineage>
        <taxon>Eukaryota</taxon>
        <taxon>Metazoa</taxon>
        <taxon>Ecdysozoa</taxon>
        <taxon>Arthropoda</taxon>
        <taxon>Crustacea</taxon>
        <taxon>Branchiopoda</taxon>
        <taxon>Diplostraca</taxon>
        <taxon>Cladocera</taxon>
        <taxon>Onychopoda</taxon>
        <taxon>Podonidae</taxon>
        <taxon>Evadne</taxon>
    </lineage>
</organism>
<protein>
    <recommendedName>
        <fullName evidence="3">Large ribosomal subunit protein mL62</fullName>
        <ecNumber evidence="1">3.1.1.29</ecNumber>
    </recommendedName>
    <alternativeName>
        <fullName evidence="4">Peptidyl-tRNA hydrolase ICT1, mitochondrial</fullName>
    </alternativeName>
</protein>
<sequence length="200" mass="22804">MAINFRNVLLLRRNFTTLINNRAYLSSFSSNYSLDKLYPHSRLDITTLPKVPGTQDGKFSGFIPIDKLEVSYSRSSGPGGQNVNCVSTKAEVRFQIATANWIPEQIRSKLAEQMKNQITKEGYLVTKSDRTRSQQLNLADAMDKLRGLIFNAAESLAVREASPESLEKHRRLRERAAREQLREKRMRSMTKQGRQAPTLD</sequence>
<dbReference type="NCBIfam" id="NF006718">
    <property type="entry name" value="PRK09256.1"/>
    <property type="match status" value="1"/>
</dbReference>
<feature type="compositionally biased region" description="Basic and acidic residues" evidence="5">
    <location>
        <begin position="174"/>
        <end position="183"/>
    </location>
</feature>
<reference evidence="7" key="1">
    <citation type="submission" date="2021-04" db="EMBL/GenBank/DDBJ databases">
        <authorList>
            <person name="Cornetti L."/>
        </authorList>
    </citation>
    <scope>NUCLEOTIDE SEQUENCE</scope>
</reference>
<dbReference type="FunFam" id="3.30.160.20:FF:000046">
    <property type="entry name" value="Peptidyl-tRNA hydrolase ICT1"/>
    <property type="match status" value="1"/>
</dbReference>
<name>A0A9N6WSL8_9CRUS</name>
<evidence type="ECO:0000256" key="5">
    <source>
        <dbReference type="SAM" id="MobiDB-lite"/>
    </source>
</evidence>
<dbReference type="EC" id="3.1.1.29" evidence="1"/>
<dbReference type="SUPFAM" id="SSF110916">
    <property type="entry name" value="Peptidyl-tRNA hydrolase domain-like"/>
    <property type="match status" value="1"/>
</dbReference>
<evidence type="ECO:0000313" key="7">
    <source>
        <dbReference type="EMBL" id="CAG4642940.1"/>
    </source>
</evidence>
<dbReference type="GO" id="GO:0004045">
    <property type="term" value="F:peptidyl-tRNA hydrolase activity"/>
    <property type="evidence" value="ECO:0007669"/>
    <property type="project" value="UniProtKB-EC"/>
</dbReference>
<accession>A0A9N6WSL8</accession>
<evidence type="ECO:0000256" key="2">
    <source>
        <dbReference type="ARBA" id="ARBA00038225"/>
    </source>
</evidence>
<dbReference type="GO" id="GO:0016150">
    <property type="term" value="F:translation release factor activity, codon nonspecific"/>
    <property type="evidence" value="ECO:0007669"/>
    <property type="project" value="TreeGrafter"/>
</dbReference>
<evidence type="ECO:0000256" key="1">
    <source>
        <dbReference type="ARBA" id="ARBA00013260"/>
    </source>
</evidence>
<comment type="similarity">
    <text evidence="2">Belongs to the prokaryotic/mitochondrial release factor family. Mitochondrion-specific ribosomal protein mL62 subfamily.</text>
</comment>
<dbReference type="PANTHER" id="PTHR11075:SF54">
    <property type="entry name" value="LARGE RIBOSOMAL SUBUNIT PROTEIN ML62"/>
    <property type="match status" value="1"/>
</dbReference>
<dbReference type="EMBL" id="OC986285">
    <property type="protein sequence ID" value="CAG4642940.1"/>
    <property type="molecule type" value="Genomic_DNA"/>
</dbReference>
<dbReference type="GO" id="GO:0005762">
    <property type="term" value="C:mitochondrial large ribosomal subunit"/>
    <property type="evidence" value="ECO:0007669"/>
    <property type="project" value="TreeGrafter"/>
</dbReference>
<dbReference type="GO" id="GO:0070126">
    <property type="term" value="P:mitochondrial translational termination"/>
    <property type="evidence" value="ECO:0007669"/>
    <property type="project" value="TreeGrafter"/>
</dbReference>
<feature type="compositionally biased region" description="Polar residues" evidence="5">
    <location>
        <begin position="189"/>
        <end position="200"/>
    </location>
</feature>
<evidence type="ECO:0000256" key="4">
    <source>
        <dbReference type="ARBA" id="ARBA00041531"/>
    </source>
</evidence>
<dbReference type="InterPro" id="IPR000352">
    <property type="entry name" value="Pep_chain_release_fac_I"/>
</dbReference>
<gene>
    <name evidence="7" type="primary">EOG090X0JCO</name>
</gene>
<dbReference type="Gene3D" id="3.30.160.20">
    <property type="match status" value="1"/>
</dbReference>
<evidence type="ECO:0000256" key="3">
    <source>
        <dbReference type="ARBA" id="ARBA00039441"/>
    </source>
</evidence>
<feature type="domain" description="Prokaryotic-type class I peptide chain release factors" evidence="6">
    <location>
        <begin position="63"/>
        <end position="192"/>
    </location>
</feature>
<proteinExistence type="inferred from homology"/>
<evidence type="ECO:0000259" key="6">
    <source>
        <dbReference type="Pfam" id="PF00472"/>
    </source>
</evidence>
<feature type="region of interest" description="Disordered" evidence="5">
    <location>
        <begin position="160"/>
        <end position="200"/>
    </location>
</feature>
<dbReference type="PANTHER" id="PTHR11075">
    <property type="entry name" value="PEPTIDE CHAIN RELEASE FACTOR"/>
    <property type="match status" value="1"/>
</dbReference>